<accession>A0AAW4M878</accession>
<gene>
    <name evidence="2" type="ORF">KTG10_10810</name>
</gene>
<dbReference type="Pfam" id="PF12099">
    <property type="entry name" value="DUF3575"/>
    <property type="match status" value="1"/>
</dbReference>
<name>A0AAW4M878_PHOVU</name>
<evidence type="ECO:0000313" key="2">
    <source>
        <dbReference type="EMBL" id="MBU9139227.1"/>
    </source>
</evidence>
<reference evidence="2" key="1">
    <citation type="submission" date="2021-06" db="EMBL/GenBank/DDBJ databases">
        <title>Collection of gut derived symbiotic bacterial strains cultured from healthy donors.</title>
        <authorList>
            <person name="Lin H."/>
            <person name="Littmann E."/>
            <person name="Pamer E.G."/>
        </authorList>
    </citation>
    <scope>NUCLEOTIDE SEQUENCE</scope>
    <source>
        <strain evidence="2">MSK.6.33</strain>
    </source>
</reference>
<proteinExistence type="predicted"/>
<keyword evidence="1" id="KW-0732">Signal</keyword>
<sequence length="234" mass="26847">MNSVQRTLAVCHLMLFLWFNMSAHDGCMGLDSVCMPRQSGQPRLSSSEMGGNEDRKSVVLLKTNMLYDAVAVPNIGLEVSLGFGWSVGADWMYAWWSRNTSHRFWRVYGGDVEVRRWFSPRRTSRSLMCGHHVGVYGQMLTYDVEWGGRGYMGDRWSWAAGVSYGYSLPVGRHFNIDFTLGVGYLQGDYMKYRPEDDCYVWDSTHRKEWFGPTRAEVSLVWYIGGRSVRKGGDR</sequence>
<evidence type="ECO:0000313" key="3">
    <source>
        <dbReference type="Proteomes" id="UP000736888"/>
    </source>
</evidence>
<dbReference type="InterPro" id="IPR021958">
    <property type="entry name" value="DUF3575"/>
</dbReference>
<evidence type="ECO:0000256" key="1">
    <source>
        <dbReference type="SAM" id="SignalP"/>
    </source>
</evidence>
<dbReference type="EMBL" id="JAHPYS010000020">
    <property type="protein sequence ID" value="MBU9139227.1"/>
    <property type="molecule type" value="Genomic_DNA"/>
</dbReference>
<feature type="signal peptide" evidence="1">
    <location>
        <begin position="1"/>
        <end position="23"/>
    </location>
</feature>
<feature type="chain" id="PRO_5043565703" evidence="1">
    <location>
        <begin position="24"/>
        <end position="234"/>
    </location>
</feature>
<organism evidence="2 3">
    <name type="scientific">Phocaeicola vulgatus</name>
    <name type="common">Bacteroides vulgatus</name>
    <dbReference type="NCBI Taxonomy" id="821"/>
    <lineage>
        <taxon>Bacteria</taxon>
        <taxon>Pseudomonadati</taxon>
        <taxon>Bacteroidota</taxon>
        <taxon>Bacteroidia</taxon>
        <taxon>Bacteroidales</taxon>
        <taxon>Bacteroidaceae</taxon>
        <taxon>Phocaeicola</taxon>
    </lineage>
</organism>
<comment type="caution">
    <text evidence="2">The sequence shown here is derived from an EMBL/GenBank/DDBJ whole genome shotgun (WGS) entry which is preliminary data.</text>
</comment>
<dbReference type="AlphaFoldDB" id="A0AAW4M878"/>
<protein>
    <submittedName>
        <fullName evidence="2">DUF3575 domain-containing protein</fullName>
    </submittedName>
</protein>
<dbReference type="Proteomes" id="UP000736888">
    <property type="component" value="Unassembled WGS sequence"/>
</dbReference>